<protein>
    <recommendedName>
        <fullName evidence="2">RNase H type-1 domain-containing protein</fullName>
    </recommendedName>
</protein>
<comment type="caution">
    <text evidence="3">The sequence shown here is derived from an EMBL/GenBank/DDBJ whole genome shotgun (WGS) entry which is preliminary data.</text>
</comment>
<feature type="domain" description="RNase H type-1" evidence="2">
    <location>
        <begin position="797"/>
        <end position="871"/>
    </location>
</feature>
<dbReference type="GO" id="GO:0003676">
    <property type="term" value="F:nucleic acid binding"/>
    <property type="evidence" value="ECO:0007669"/>
    <property type="project" value="InterPro"/>
</dbReference>
<dbReference type="AlphaFoldDB" id="A0A8T3A6I7"/>
<dbReference type="Pfam" id="PF13456">
    <property type="entry name" value="RVT_3"/>
    <property type="match status" value="1"/>
</dbReference>
<dbReference type="CDD" id="cd06222">
    <property type="entry name" value="RNase_H_like"/>
    <property type="match status" value="1"/>
</dbReference>
<dbReference type="EMBL" id="JAGYWB010000018">
    <property type="protein sequence ID" value="KAI0492077.1"/>
    <property type="molecule type" value="Genomic_DNA"/>
</dbReference>
<dbReference type="Gene3D" id="3.30.420.10">
    <property type="entry name" value="Ribonuclease H-like superfamily/Ribonuclease H"/>
    <property type="match status" value="1"/>
</dbReference>
<evidence type="ECO:0000256" key="1">
    <source>
        <dbReference type="SAM" id="Phobius"/>
    </source>
</evidence>
<dbReference type="Proteomes" id="UP000829196">
    <property type="component" value="Unassembled WGS sequence"/>
</dbReference>
<dbReference type="GO" id="GO:0004523">
    <property type="term" value="F:RNA-DNA hybrid ribonuclease activity"/>
    <property type="evidence" value="ECO:0007669"/>
    <property type="project" value="InterPro"/>
</dbReference>
<dbReference type="SUPFAM" id="SSF53098">
    <property type="entry name" value="Ribonuclease H-like"/>
    <property type="match status" value="1"/>
</dbReference>
<dbReference type="InterPro" id="IPR044730">
    <property type="entry name" value="RNase_H-like_dom_plant"/>
</dbReference>
<sequence length="1023" mass="115139">MKHRNYAVLPGALTPLALLGPFGMAGETSSTPWGNVLSKNQDHNKGLFNIDADEVSPSKSRSFKNVLAGGSSAHGHAVSECFKLHPELKKNSNNPTGWWEIRSAYDNPENANTLTNVEVQSNVERVGNETLKGPESLVTPATSPVKTLTVKDNSFSDNGDIPNIFISVDSMLNTSIPPLNLVNSKNNDNVPIEDHEEGEYVPGQNLPNSMEKGNYNENGEGQSSATFSIKFIFYASLVYASSTRTGRVPLWDCLTDFAHNIDGPCNLTGPVAFRFQNMWIKHAGFFNVVSDNWNALVFPDNNIQGMARLWAKLSRLKQLLRWWNKHIFKNIFENIKEAEDKVLLADNLFLENPSSDNVSNLYNSKLFLFNLQNQEEIFWKQKASNSILLEGDRNTSFFHALVNKNRIKSYIHKLVDEHGVVYDNVDTIVSSGVDYFFNIFNATKPVSSIVNTNVIPNILDENDNSFLTQLPTEDEIWNTIKGMNVESVAGPDGYTTIFFVKTWEIIKSDVVDAVHEFFKGTMVFLSLTMVFVTGIPYPLLFLSLLWSTCLGDASGLSINRDKSNFITAKSVNTTRSGIKWAKWNKLCGVYKEGALWCKSITDMVKGFSHKLWYNLHANTSLWAKFMVAKYCKGLHPLIAHYKISDSAVWKRVCKIKREVDLNIQWGIGDGEVSFWQDNWLGFSSIDSGELKDILNMWFTKGKGHILNLIPILIIWYLWKARNESKHEGIKVNANQIITNIRIKVLQFTSINLISSKNFKNCNGLTDFFGLNVVAAAEVTVGRIIRWLKPDLPFVKLNTDGSVGINSAGIGGIICDHLGNHVDVFSSPLDLCSVLFAEFLSLSFGLDICLNLGYHHVNTEVDSKTVIHVISDNINGTFLPLPKAWSLWTKLAFLIFVMLNFCWWVMWLFSVSVYAMLLFFDARLLGLWWSGRCVIIGVVSFPNADCCYHYGSFLVLRGAWLLDFYVVCFCNNWVFRNTEAFDLGYMWRELLKEEREGCKVQLPVNFSAGVLFCGMGTWATSAAA</sequence>
<dbReference type="InterPro" id="IPR012337">
    <property type="entry name" value="RNaseH-like_sf"/>
</dbReference>
<dbReference type="InterPro" id="IPR002156">
    <property type="entry name" value="RNaseH_domain"/>
</dbReference>
<dbReference type="SMR" id="A0A8T3A6I7"/>
<feature type="transmembrane region" description="Helical" evidence="1">
    <location>
        <begin position="522"/>
        <end position="546"/>
    </location>
</feature>
<dbReference type="OrthoDB" id="684496at2759"/>
<gene>
    <name evidence="3" type="ORF">KFK09_026342</name>
</gene>
<accession>A0A8T3A6I7</accession>
<evidence type="ECO:0000259" key="2">
    <source>
        <dbReference type="Pfam" id="PF13456"/>
    </source>
</evidence>
<feature type="transmembrane region" description="Helical" evidence="1">
    <location>
        <begin position="890"/>
        <end position="919"/>
    </location>
</feature>
<feature type="transmembrane region" description="Helical" evidence="1">
    <location>
        <begin position="953"/>
        <end position="974"/>
    </location>
</feature>
<proteinExistence type="predicted"/>
<keyword evidence="4" id="KW-1185">Reference proteome</keyword>
<reference evidence="3" key="1">
    <citation type="journal article" date="2022" name="Front. Genet.">
        <title>Chromosome-Scale Assembly of the Dendrobium nobile Genome Provides Insights Into the Molecular Mechanism of the Biosynthesis of the Medicinal Active Ingredient of Dendrobium.</title>
        <authorList>
            <person name="Xu Q."/>
            <person name="Niu S.-C."/>
            <person name="Li K.-L."/>
            <person name="Zheng P.-J."/>
            <person name="Zhang X.-J."/>
            <person name="Jia Y."/>
            <person name="Liu Y."/>
            <person name="Niu Y.-X."/>
            <person name="Yu L.-H."/>
            <person name="Chen D.-F."/>
            <person name="Zhang G.-Q."/>
        </authorList>
    </citation>
    <scope>NUCLEOTIDE SEQUENCE</scope>
    <source>
        <tissue evidence="3">Leaf</tissue>
    </source>
</reference>
<dbReference type="InterPro" id="IPR036397">
    <property type="entry name" value="RNaseH_sf"/>
</dbReference>
<dbReference type="PANTHER" id="PTHR47723:SF19">
    <property type="entry name" value="POLYNUCLEOTIDYL TRANSFERASE, RIBONUCLEASE H-LIKE SUPERFAMILY PROTEIN"/>
    <property type="match status" value="1"/>
</dbReference>
<name>A0A8T3A6I7_DENNO</name>
<evidence type="ECO:0000313" key="4">
    <source>
        <dbReference type="Proteomes" id="UP000829196"/>
    </source>
</evidence>
<organism evidence="3 4">
    <name type="scientific">Dendrobium nobile</name>
    <name type="common">Orchid</name>
    <dbReference type="NCBI Taxonomy" id="94219"/>
    <lineage>
        <taxon>Eukaryota</taxon>
        <taxon>Viridiplantae</taxon>
        <taxon>Streptophyta</taxon>
        <taxon>Embryophyta</taxon>
        <taxon>Tracheophyta</taxon>
        <taxon>Spermatophyta</taxon>
        <taxon>Magnoliopsida</taxon>
        <taxon>Liliopsida</taxon>
        <taxon>Asparagales</taxon>
        <taxon>Orchidaceae</taxon>
        <taxon>Epidendroideae</taxon>
        <taxon>Malaxideae</taxon>
        <taxon>Dendrobiinae</taxon>
        <taxon>Dendrobium</taxon>
    </lineage>
</organism>
<keyword evidence="1" id="KW-1133">Transmembrane helix</keyword>
<dbReference type="PANTHER" id="PTHR47723">
    <property type="entry name" value="OS05G0353850 PROTEIN"/>
    <property type="match status" value="1"/>
</dbReference>
<keyword evidence="1" id="KW-0812">Transmembrane</keyword>
<dbReference type="InterPro" id="IPR053151">
    <property type="entry name" value="RNase_H-like"/>
</dbReference>
<keyword evidence="1" id="KW-0472">Membrane</keyword>
<evidence type="ECO:0000313" key="3">
    <source>
        <dbReference type="EMBL" id="KAI0492077.1"/>
    </source>
</evidence>